<sequence>MGQQHTWHTPTRWHLDIDHYLNPWLPAPPWRHLPRLVSRMFGYREHPTSVMGNVGVAFWALIGIFCGVAVVATVSMHIPSFEEHGAPIIVASLGAAAVLQFCAIESPLAQPRNAVLGQLIASVVGAGMSKLFALNPSAQALRQLGGALSCAIATALMTLTHTVHPPAGATALLAVTQSPELGWFLIPVMMLGSTLMLAVALLINNIQRRYPLYWWTAHSLRREPAGSSDEEKGAAAAAKRADSLPSQYEESLTDDPPHISIRRGELFVPESIVLTHKEREVLERLSSRI</sequence>
<protein>
    <recommendedName>
        <fullName evidence="3">HPP transmembrane region domain-containing protein</fullName>
    </recommendedName>
</protein>
<dbReference type="Pfam" id="PF04982">
    <property type="entry name" value="TM_HPP"/>
    <property type="match status" value="1"/>
</dbReference>
<evidence type="ECO:0000256" key="1">
    <source>
        <dbReference type="SAM" id="MobiDB-lite"/>
    </source>
</evidence>
<dbReference type="GeneID" id="34610570"/>
<dbReference type="RefSeq" id="XP_022583441.1">
    <property type="nucleotide sequence ID" value="XM_022724105.1"/>
</dbReference>
<dbReference type="InterPro" id="IPR007065">
    <property type="entry name" value="HPP"/>
</dbReference>
<evidence type="ECO:0000313" key="4">
    <source>
        <dbReference type="EMBL" id="OJJ48931.1"/>
    </source>
</evidence>
<feature type="transmembrane region" description="Helical" evidence="2">
    <location>
        <begin position="88"/>
        <end position="109"/>
    </location>
</feature>
<gene>
    <name evidence="4" type="ORF">ASPZODRAFT_13665</name>
</gene>
<feature type="transmembrane region" description="Helical" evidence="2">
    <location>
        <begin position="144"/>
        <end position="163"/>
    </location>
</feature>
<dbReference type="PANTHER" id="PTHR33741">
    <property type="entry name" value="TRANSMEMBRANE PROTEIN DDB_G0269096-RELATED"/>
    <property type="match status" value="1"/>
</dbReference>
<feature type="transmembrane region" description="Helical" evidence="2">
    <location>
        <begin position="56"/>
        <end position="76"/>
    </location>
</feature>
<evidence type="ECO:0000259" key="3">
    <source>
        <dbReference type="Pfam" id="PF04982"/>
    </source>
</evidence>
<feature type="domain" description="HPP transmembrane region" evidence="3">
    <location>
        <begin position="53"/>
        <end position="211"/>
    </location>
</feature>
<reference evidence="5" key="1">
    <citation type="journal article" date="2017" name="Genome Biol.">
        <title>Comparative genomics reveals high biological diversity and specific adaptations in the industrially and medically important fungal genus Aspergillus.</title>
        <authorList>
            <person name="de Vries R.P."/>
            <person name="Riley R."/>
            <person name="Wiebenga A."/>
            <person name="Aguilar-Osorio G."/>
            <person name="Amillis S."/>
            <person name="Uchima C.A."/>
            <person name="Anderluh G."/>
            <person name="Asadollahi M."/>
            <person name="Askin M."/>
            <person name="Barry K."/>
            <person name="Battaglia E."/>
            <person name="Bayram O."/>
            <person name="Benocci T."/>
            <person name="Braus-Stromeyer S.A."/>
            <person name="Caldana C."/>
            <person name="Canovas D."/>
            <person name="Cerqueira G.C."/>
            <person name="Chen F."/>
            <person name="Chen W."/>
            <person name="Choi C."/>
            <person name="Clum A."/>
            <person name="Dos Santos R.A."/>
            <person name="Damasio A.R."/>
            <person name="Diallinas G."/>
            <person name="Emri T."/>
            <person name="Fekete E."/>
            <person name="Flipphi M."/>
            <person name="Freyberg S."/>
            <person name="Gallo A."/>
            <person name="Gournas C."/>
            <person name="Habgood R."/>
            <person name="Hainaut M."/>
            <person name="Harispe M.L."/>
            <person name="Henrissat B."/>
            <person name="Hilden K.S."/>
            <person name="Hope R."/>
            <person name="Hossain A."/>
            <person name="Karabika E."/>
            <person name="Karaffa L."/>
            <person name="Karanyi Z."/>
            <person name="Krasevec N."/>
            <person name="Kuo A."/>
            <person name="Kusch H."/>
            <person name="LaButti K."/>
            <person name="Lagendijk E.L."/>
            <person name="Lapidus A."/>
            <person name="Levasseur A."/>
            <person name="Lindquist E."/>
            <person name="Lipzen A."/>
            <person name="Logrieco A.F."/>
            <person name="MacCabe A."/>
            <person name="Maekelae M.R."/>
            <person name="Malavazi I."/>
            <person name="Melin P."/>
            <person name="Meyer V."/>
            <person name="Mielnichuk N."/>
            <person name="Miskei M."/>
            <person name="Molnar A.P."/>
            <person name="Mule G."/>
            <person name="Ngan C.Y."/>
            <person name="Orejas M."/>
            <person name="Orosz E."/>
            <person name="Ouedraogo J.P."/>
            <person name="Overkamp K.M."/>
            <person name="Park H.-S."/>
            <person name="Perrone G."/>
            <person name="Piumi F."/>
            <person name="Punt P.J."/>
            <person name="Ram A.F."/>
            <person name="Ramon A."/>
            <person name="Rauscher S."/>
            <person name="Record E."/>
            <person name="Riano-Pachon D.M."/>
            <person name="Robert V."/>
            <person name="Roehrig J."/>
            <person name="Ruller R."/>
            <person name="Salamov A."/>
            <person name="Salih N.S."/>
            <person name="Samson R.A."/>
            <person name="Sandor E."/>
            <person name="Sanguinetti M."/>
            <person name="Schuetze T."/>
            <person name="Sepcic K."/>
            <person name="Shelest E."/>
            <person name="Sherlock G."/>
            <person name="Sophianopoulou V."/>
            <person name="Squina F.M."/>
            <person name="Sun H."/>
            <person name="Susca A."/>
            <person name="Todd R.B."/>
            <person name="Tsang A."/>
            <person name="Unkles S.E."/>
            <person name="van de Wiele N."/>
            <person name="van Rossen-Uffink D."/>
            <person name="Oliveira J.V."/>
            <person name="Vesth T.C."/>
            <person name="Visser J."/>
            <person name="Yu J.-H."/>
            <person name="Zhou M."/>
            <person name="Andersen M.R."/>
            <person name="Archer D.B."/>
            <person name="Baker S.E."/>
            <person name="Benoit I."/>
            <person name="Brakhage A.A."/>
            <person name="Braus G.H."/>
            <person name="Fischer R."/>
            <person name="Frisvad J.C."/>
            <person name="Goldman G.H."/>
            <person name="Houbraken J."/>
            <person name="Oakley B."/>
            <person name="Pocsi I."/>
            <person name="Scazzocchio C."/>
            <person name="Seiboth B."/>
            <person name="vanKuyk P.A."/>
            <person name="Wortman J."/>
            <person name="Dyer P.S."/>
            <person name="Grigoriev I.V."/>
        </authorList>
    </citation>
    <scope>NUCLEOTIDE SEQUENCE [LARGE SCALE GENOMIC DNA]</scope>
    <source>
        <strain evidence="5">CBS 506.65</strain>
    </source>
</reference>
<feature type="compositionally biased region" description="Basic and acidic residues" evidence="1">
    <location>
        <begin position="224"/>
        <end position="233"/>
    </location>
</feature>
<dbReference type="InterPro" id="IPR058581">
    <property type="entry name" value="TM_HPP"/>
</dbReference>
<dbReference type="PANTHER" id="PTHR33741:SF5">
    <property type="entry name" value="TRANSMEMBRANE PROTEIN DDB_G0269096-RELATED"/>
    <property type="match status" value="1"/>
</dbReference>
<dbReference type="STRING" id="1073090.A0A1L9SP98"/>
<evidence type="ECO:0000313" key="5">
    <source>
        <dbReference type="Proteomes" id="UP000184188"/>
    </source>
</evidence>
<dbReference type="Proteomes" id="UP000184188">
    <property type="component" value="Unassembled WGS sequence"/>
</dbReference>
<dbReference type="AlphaFoldDB" id="A0A1L9SP98"/>
<proteinExistence type="predicted"/>
<feature type="transmembrane region" description="Helical" evidence="2">
    <location>
        <begin position="183"/>
        <end position="203"/>
    </location>
</feature>
<organism evidence="4 5">
    <name type="scientific">Penicilliopsis zonata CBS 506.65</name>
    <dbReference type="NCBI Taxonomy" id="1073090"/>
    <lineage>
        <taxon>Eukaryota</taxon>
        <taxon>Fungi</taxon>
        <taxon>Dikarya</taxon>
        <taxon>Ascomycota</taxon>
        <taxon>Pezizomycotina</taxon>
        <taxon>Eurotiomycetes</taxon>
        <taxon>Eurotiomycetidae</taxon>
        <taxon>Eurotiales</taxon>
        <taxon>Aspergillaceae</taxon>
        <taxon>Penicilliopsis</taxon>
    </lineage>
</organism>
<keyword evidence="5" id="KW-1185">Reference proteome</keyword>
<accession>A0A1L9SP98</accession>
<dbReference type="OrthoDB" id="2016548at2759"/>
<evidence type="ECO:0000256" key="2">
    <source>
        <dbReference type="SAM" id="Phobius"/>
    </source>
</evidence>
<name>A0A1L9SP98_9EURO</name>
<feature type="transmembrane region" description="Helical" evidence="2">
    <location>
        <begin position="115"/>
        <end position="132"/>
    </location>
</feature>
<dbReference type="EMBL" id="KV878338">
    <property type="protein sequence ID" value="OJJ48931.1"/>
    <property type="molecule type" value="Genomic_DNA"/>
</dbReference>
<feature type="region of interest" description="Disordered" evidence="1">
    <location>
        <begin position="224"/>
        <end position="257"/>
    </location>
</feature>
<keyword evidence="2" id="KW-0812">Transmembrane</keyword>
<keyword evidence="2" id="KW-1133">Transmembrane helix</keyword>
<keyword evidence="2" id="KW-0472">Membrane</keyword>
<dbReference type="VEuPathDB" id="FungiDB:ASPZODRAFT_13665"/>